<dbReference type="AlphaFoldDB" id="A0A8J7IRP3"/>
<evidence type="ECO:0000313" key="3">
    <source>
        <dbReference type="Proteomes" id="UP000640583"/>
    </source>
</evidence>
<gene>
    <name evidence="2" type="ORF">H1D41_11465</name>
</gene>
<name>A0A8J7IRP3_9RHOB</name>
<evidence type="ECO:0000313" key="2">
    <source>
        <dbReference type="EMBL" id="MBI1494256.1"/>
    </source>
</evidence>
<dbReference type="EMBL" id="JADCKQ010000008">
    <property type="protein sequence ID" value="MBI1494256.1"/>
    <property type="molecule type" value="Genomic_DNA"/>
</dbReference>
<dbReference type="InterPro" id="IPR052567">
    <property type="entry name" value="OP_Dioxygenase"/>
</dbReference>
<dbReference type="Proteomes" id="UP000640583">
    <property type="component" value="Unassembled WGS sequence"/>
</dbReference>
<keyword evidence="3" id="KW-1185">Reference proteome</keyword>
<evidence type="ECO:0000259" key="1">
    <source>
        <dbReference type="Pfam" id="PF01966"/>
    </source>
</evidence>
<protein>
    <submittedName>
        <fullName evidence="2">HD domain-containing protein</fullName>
    </submittedName>
</protein>
<dbReference type="RefSeq" id="WP_228849035.1">
    <property type="nucleotide sequence ID" value="NZ_JADCKQ010000008.1"/>
</dbReference>
<dbReference type="PANTHER" id="PTHR40202:SF1">
    <property type="entry name" value="HD DOMAIN-CONTAINING PROTEIN"/>
    <property type="match status" value="1"/>
</dbReference>
<sequence length="205" mass="23890">MPDTLHAPDDAEHRHKPTWTSFENATREDFLAVMDYEDAYNAALPNRILEAIKSLDEAWTPYPVNRYQHSLQAATRAHADGADEEIIVAALIHDTGDILSPYNHGELAAAMMKPYVSERCYWILKHHCVFQGYYYNHHLGGDRNARDKYRDSPFWEDCRYFCHEYDQCAFDPDYPTKPLTFFEPMLRRLLSKGEGHMELNETAED</sequence>
<comment type="caution">
    <text evidence="2">The sequence shown here is derived from an EMBL/GenBank/DDBJ whole genome shotgun (WGS) entry which is preliminary data.</text>
</comment>
<dbReference type="Pfam" id="PF01966">
    <property type="entry name" value="HD"/>
    <property type="match status" value="1"/>
</dbReference>
<organism evidence="2 3">
    <name type="scientific">Halocynthiibacter styelae</name>
    <dbReference type="NCBI Taxonomy" id="2761955"/>
    <lineage>
        <taxon>Bacteria</taxon>
        <taxon>Pseudomonadati</taxon>
        <taxon>Pseudomonadota</taxon>
        <taxon>Alphaproteobacteria</taxon>
        <taxon>Rhodobacterales</taxon>
        <taxon>Paracoccaceae</taxon>
        <taxon>Halocynthiibacter</taxon>
    </lineage>
</organism>
<feature type="domain" description="HD" evidence="1">
    <location>
        <begin position="66"/>
        <end position="133"/>
    </location>
</feature>
<proteinExistence type="predicted"/>
<dbReference type="InterPro" id="IPR006674">
    <property type="entry name" value="HD_domain"/>
</dbReference>
<reference evidence="2" key="1">
    <citation type="submission" date="2020-10" db="EMBL/GenBank/DDBJ databases">
        <title>Paenihalocynthiibacter styelae gen. nov., sp. nov., isolated from stalked sea squirt Styela clava.</title>
        <authorList>
            <person name="Kim Y.-O."/>
            <person name="Yoon J.-H."/>
        </authorList>
    </citation>
    <scope>NUCLEOTIDE SEQUENCE</scope>
    <source>
        <strain evidence="2">MYP1-1</strain>
    </source>
</reference>
<dbReference type="Gene3D" id="1.10.3210.10">
    <property type="entry name" value="Hypothetical protein af1432"/>
    <property type="match status" value="1"/>
</dbReference>
<dbReference type="SUPFAM" id="SSF109604">
    <property type="entry name" value="HD-domain/PDEase-like"/>
    <property type="match status" value="1"/>
</dbReference>
<dbReference type="PANTHER" id="PTHR40202">
    <property type="match status" value="1"/>
</dbReference>
<accession>A0A8J7IRP3</accession>